<dbReference type="Proteomes" id="UP001525379">
    <property type="component" value="Unassembled WGS sequence"/>
</dbReference>
<protein>
    <submittedName>
        <fullName evidence="8">GlsB/YeaQ/YmgE family stress response membrane protein</fullName>
    </submittedName>
</protein>
<dbReference type="Pfam" id="PF04226">
    <property type="entry name" value="Transgly_assoc"/>
    <property type="match status" value="1"/>
</dbReference>
<keyword evidence="3" id="KW-1003">Cell membrane</keyword>
<proteinExistence type="inferred from homology"/>
<feature type="transmembrane region" description="Helical" evidence="7">
    <location>
        <begin position="82"/>
        <end position="101"/>
    </location>
</feature>
<keyword evidence="5 7" id="KW-1133">Transmembrane helix</keyword>
<comment type="subcellular location">
    <subcellularLocation>
        <location evidence="1">Cell membrane</location>
        <topology evidence="1">Multi-pass membrane protein</topology>
    </subcellularLocation>
</comment>
<organism evidence="8 9">
    <name type="scientific">Pseudoclavibacter albus</name>
    <dbReference type="NCBI Taxonomy" id="272241"/>
    <lineage>
        <taxon>Bacteria</taxon>
        <taxon>Bacillati</taxon>
        <taxon>Actinomycetota</taxon>
        <taxon>Actinomycetes</taxon>
        <taxon>Micrococcales</taxon>
        <taxon>Microbacteriaceae</taxon>
        <taxon>Pseudoclavibacter</taxon>
    </lineage>
</organism>
<evidence type="ECO:0000256" key="6">
    <source>
        <dbReference type="ARBA" id="ARBA00023136"/>
    </source>
</evidence>
<evidence type="ECO:0000256" key="2">
    <source>
        <dbReference type="ARBA" id="ARBA00011006"/>
    </source>
</evidence>
<comment type="similarity">
    <text evidence="2">Belongs to the UPF0410 family.</text>
</comment>
<evidence type="ECO:0000256" key="1">
    <source>
        <dbReference type="ARBA" id="ARBA00004651"/>
    </source>
</evidence>
<accession>A0ABT2HYL8</accession>
<name>A0ABT2HYL8_9MICO</name>
<feature type="transmembrane region" description="Helical" evidence="7">
    <location>
        <begin position="20"/>
        <end position="40"/>
    </location>
</feature>
<reference evidence="8 9" key="1">
    <citation type="submission" date="2022-04" db="EMBL/GenBank/DDBJ databases">
        <title>Human microbiome associated bacterial genomes.</title>
        <authorList>
            <person name="Sandstrom S."/>
            <person name="Salamzade R."/>
            <person name="Kalan L.R."/>
        </authorList>
    </citation>
    <scope>NUCLEOTIDE SEQUENCE [LARGE SCALE GENOMIC DNA]</scope>
    <source>
        <strain evidence="9">p3-SID1799</strain>
    </source>
</reference>
<dbReference type="PANTHER" id="PTHR33884">
    <property type="entry name" value="UPF0410 PROTEIN YMGE"/>
    <property type="match status" value="1"/>
</dbReference>
<keyword evidence="9" id="KW-1185">Reference proteome</keyword>
<comment type="caution">
    <text evidence="8">The sequence shown here is derived from an EMBL/GenBank/DDBJ whole genome shotgun (WGS) entry which is preliminary data.</text>
</comment>
<evidence type="ECO:0000313" key="8">
    <source>
        <dbReference type="EMBL" id="MCT2043416.1"/>
    </source>
</evidence>
<evidence type="ECO:0000256" key="5">
    <source>
        <dbReference type="ARBA" id="ARBA00022989"/>
    </source>
</evidence>
<dbReference type="RefSeq" id="WP_083523092.1">
    <property type="nucleotide sequence ID" value="NZ_JAFDPW010000005.1"/>
</dbReference>
<dbReference type="EMBL" id="JALXSQ010000042">
    <property type="protein sequence ID" value="MCT2043416.1"/>
    <property type="molecule type" value="Genomic_DNA"/>
</dbReference>
<gene>
    <name evidence="8" type="ORF">M3D15_08770</name>
</gene>
<evidence type="ECO:0000256" key="3">
    <source>
        <dbReference type="ARBA" id="ARBA00022475"/>
    </source>
</evidence>
<feature type="transmembrane region" description="Helical" evidence="7">
    <location>
        <begin position="52"/>
        <end position="70"/>
    </location>
</feature>
<sequence>MLELATTTTLAAGDQAFSGLGWLSWIIVGILAGALAKLILPGKQGGGCLSTLVFGIIGAIVGGLIAGLIFPGDNAWGLWNPLMWVFSTLGAILVLLVWGFLTKKRGGTDTNNTPRV</sequence>
<dbReference type="PANTHER" id="PTHR33884:SF3">
    <property type="entry name" value="UPF0410 PROTEIN YMGE"/>
    <property type="match status" value="1"/>
</dbReference>
<evidence type="ECO:0000256" key="7">
    <source>
        <dbReference type="SAM" id="Phobius"/>
    </source>
</evidence>
<evidence type="ECO:0000313" key="9">
    <source>
        <dbReference type="Proteomes" id="UP001525379"/>
    </source>
</evidence>
<keyword evidence="4 7" id="KW-0812">Transmembrane</keyword>
<evidence type="ECO:0000256" key="4">
    <source>
        <dbReference type="ARBA" id="ARBA00022692"/>
    </source>
</evidence>
<keyword evidence="6 7" id="KW-0472">Membrane</keyword>
<dbReference type="InterPro" id="IPR007341">
    <property type="entry name" value="Transgly_assoc"/>
</dbReference>